<comment type="similarity">
    <text evidence="2">Belongs to the autoinducer-2 exporter (AI-2E) (TC 2.A.86) family.</text>
</comment>
<dbReference type="EMBL" id="BHYK01000002">
    <property type="protein sequence ID" value="GCD08881.1"/>
    <property type="molecule type" value="Genomic_DNA"/>
</dbReference>
<accession>A0A401UH42</accession>
<evidence type="ECO:0000256" key="3">
    <source>
        <dbReference type="ARBA" id="ARBA00022448"/>
    </source>
</evidence>
<evidence type="ECO:0000256" key="4">
    <source>
        <dbReference type="ARBA" id="ARBA00022475"/>
    </source>
</evidence>
<dbReference type="InterPro" id="IPR002549">
    <property type="entry name" value="AI-2E-like"/>
</dbReference>
<evidence type="ECO:0000256" key="7">
    <source>
        <dbReference type="ARBA" id="ARBA00023136"/>
    </source>
</evidence>
<sequence>MKIDKKLLQYCLYSTVTVLLIYIGIAILNNIGGILSLLFSTLGKIIGVLKPLLTALVIVYLLKPCVNIVQNFFEKKEILKKHASRKLVGILAVYILILVGFIATIIGIYIMIGGKFSKNMNITNMTLDITDYLKNSASLVNSNVDKLEQSNISILGGLKDKINQIINYVRSYFFTSIGVMVNSIVSIGSNIASFIIAIVLSIYIIHDSNYFMNLWNKMFNLIFAKSKAGVRFKEILCIIDDTTHNYIRGQLLEACFVGVLSAAILYFIGIDYALIIGVISGICNMIPFIGPLVGTFLAVIATLTTGQPISAVWAIIGMFVVQQVDNNLLAPKVIGNSVGLHPVFIMMAIIIGGNVGGLIGMLIAVPVVASIKIVLSKWYASHMERSTTL</sequence>
<comment type="caution">
    <text evidence="9">The sequence shown here is derived from an EMBL/GenBank/DDBJ whole genome shotgun (WGS) entry which is preliminary data.</text>
</comment>
<dbReference type="GO" id="GO:0005886">
    <property type="term" value="C:plasma membrane"/>
    <property type="evidence" value="ECO:0007669"/>
    <property type="project" value="UniProtKB-SubCell"/>
</dbReference>
<feature type="transmembrane region" description="Helical" evidence="8">
    <location>
        <begin position="288"/>
        <end position="321"/>
    </location>
</feature>
<feature type="transmembrane region" description="Helical" evidence="8">
    <location>
        <begin position="87"/>
        <end position="112"/>
    </location>
</feature>
<reference evidence="9 10" key="1">
    <citation type="submission" date="2018-11" db="EMBL/GenBank/DDBJ databases">
        <title>Genome sequencing and assembly of Clostridium tagluense strain A121.</title>
        <authorList>
            <person name="Murakami T."/>
            <person name="Segawa T."/>
            <person name="Shcherbakova V.A."/>
            <person name="Mori H."/>
            <person name="Yoshimura Y."/>
        </authorList>
    </citation>
    <scope>NUCLEOTIDE SEQUENCE [LARGE SCALE GENOMIC DNA]</scope>
    <source>
        <strain evidence="9 10">A121</strain>
    </source>
</reference>
<dbReference type="PANTHER" id="PTHR21716:SF53">
    <property type="entry name" value="PERMEASE PERM-RELATED"/>
    <property type="match status" value="1"/>
</dbReference>
<dbReference type="AlphaFoldDB" id="A0A401UH42"/>
<dbReference type="RefSeq" id="WP_124997760.1">
    <property type="nucleotide sequence ID" value="NZ_BHYK01000002.1"/>
</dbReference>
<dbReference type="Pfam" id="PF01594">
    <property type="entry name" value="AI-2E_transport"/>
    <property type="match status" value="1"/>
</dbReference>
<feature type="transmembrane region" description="Helical" evidence="8">
    <location>
        <begin position="177"/>
        <end position="205"/>
    </location>
</feature>
<dbReference type="PANTHER" id="PTHR21716">
    <property type="entry name" value="TRANSMEMBRANE PROTEIN"/>
    <property type="match status" value="1"/>
</dbReference>
<proteinExistence type="inferred from homology"/>
<evidence type="ECO:0000256" key="6">
    <source>
        <dbReference type="ARBA" id="ARBA00022989"/>
    </source>
</evidence>
<feature type="transmembrane region" description="Helical" evidence="8">
    <location>
        <begin position="45"/>
        <end position="66"/>
    </location>
</feature>
<keyword evidence="4" id="KW-1003">Cell membrane</keyword>
<evidence type="ECO:0000256" key="1">
    <source>
        <dbReference type="ARBA" id="ARBA00004651"/>
    </source>
</evidence>
<comment type="subcellular location">
    <subcellularLocation>
        <location evidence="1">Cell membrane</location>
        <topology evidence="1">Multi-pass membrane protein</topology>
    </subcellularLocation>
</comment>
<gene>
    <name evidence="9" type="ORF">Ctaglu_05040</name>
</gene>
<evidence type="ECO:0000256" key="2">
    <source>
        <dbReference type="ARBA" id="ARBA00009773"/>
    </source>
</evidence>
<organism evidence="9 10">
    <name type="scientific">Clostridium tagluense</name>
    <dbReference type="NCBI Taxonomy" id="360422"/>
    <lineage>
        <taxon>Bacteria</taxon>
        <taxon>Bacillati</taxon>
        <taxon>Bacillota</taxon>
        <taxon>Clostridia</taxon>
        <taxon>Eubacteriales</taxon>
        <taxon>Clostridiaceae</taxon>
        <taxon>Clostridium</taxon>
    </lineage>
</organism>
<feature type="transmembrane region" description="Helical" evidence="8">
    <location>
        <begin position="12"/>
        <end position="39"/>
    </location>
</feature>
<evidence type="ECO:0000313" key="9">
    <source>
        <dbReference type="EMBL" id="GCD08881.1"/>
    </source>
</evidence>
<evidence type="ECO:0000256" key="5">
    <source>
        <dbReference type="ARBA" id="ARBA00022692"/>
    </source>
</evidence>
<protein>
    <submittedName>
        <fullName evidence="9">AI-2E family transporter</fullName>
    </submittedName>
</protein>
<feature type="transmembrane region" description="Helical" evidence="8">
    <location>
        <begin position="254"/>
        <end position="282"/>
    </location>
</feature>
<keyword evidence="5 8" id="KW-0812">Transmembrane</keyword>
<name>A0A401UH42_9CLOT</name>
<evidence type="ECO:0000313" key="10">
    <source>
        <dbReference type="Proteomes" id="UP000287872"/>
    </source>
</evidence>
<dbReference type="GO" id="GO:0055085">
    <property type="term" value="P:transmembrane transport"/>
    <property type="evidence" value="ECO:0007669"/>
    <property type="project" value="TreeGrafter"/>
</dbReference>
<keyword evidence="7 8" id="KW-0472">Membrane</keyword>
<keyword evidence="3" id="KW-0813">Transport</keyword>
<dbReference type="Proteomes" id="UP000287872">
    <property type="component" value="Unassembled WGS sequence"/>
</dbReference>
<keyword evidence="6 8" id="KW-1133">Transmembrane helix</keyword>
<keyword evidence="10" id="KW-1185">Reference proteome</keyword>
<dbReference type="OrthoDB" id="9793390at2"/>
<evidence type="ECO:0000256" key="8">
    <source>
        <dbReference type="SAM" id="Phobius"/>
    </source>
</evidence>